<dbReference type="SUPFAM" id="SSF117281">
    <property type="entry name" value="Kelch motif"/>
    <property type="match status" value="1"/>
</dbReference>
<dbReference type="CDD" id="cd00821">
    <property type="entry name" value="PH"/>
    <property type="match status" value="2"/>
</dbReference>
<dbReference type="RefSeq" id="XP_067078946.1">
    <property type="nucleotide sequence ID" value="XM_067222845.1"/>
</dbReference>
<dbReference type="PROSITE" id="PS50003">
    <property type="entry name" value="PH_DOMAIN"/>
    <property type="match status" value="2"/>
</dbReference>
<dbReference type="EMBL" id="CZPT02000790">
    <property type="protein sequence ID" value="SCU67664.1"/>
    <property type="molecule type" value="Genomic_DNA"/>
</dbReference>
<proteinExistence type="predicted"/>
<evidence type="ECO:0000259" key="1">
    <source>
        <dbReference type="PROSITE" id="PS50003"/>
    </source>
</evidence>
<protein>
    <submittedName>
        <fullName evidence="2">PH domain containing protein, putative</fullName>
    </submittedName>
</protein>
<dbReference type="GeneID" id="92380719"/>
<dbReference type="Gene3D" id="2.120.10.80">
    <property type="entry name" value="Kelch-type beta propeller"/>
    <property type="match status" value="1"/>
</dbReference>
<dbReference type="Proteomes" id="UP000195570">
    <property type="component" value="Unassembled WGS sequence"/>
</dbReference>
<organism evidence="2 3">
    <name type="scientific">Trypanosoma equiperdum</name>
    <dbReference type="NCBI Taxonomy" id="5694"/>
    <lineage>
        <taxon>Eukaryota</taxon>
        <taxon>Discoba</taxon>
        <taxon>Euglenozoa</taxon>
        <taxon>Kinetoplastea</taxon>
        <taxon>Metakinetoplastina</taxon>
        <taxon>Trypanosomatida</taxon>
        <taxon>Trypanosomatidae</taxon>
        <taxon>Trypanosoma</taxon>
    </lineage>
</organism>
<comment type="caution">
    <text evidence="2">The sequence shown here is derived from an EMBL/GenBank/DDBJ whole genome shotgun (WGS) entry which is preliminary data.</text>
</comment>
<keyword evidence="3" id="KW-1185">Reference proteome</keyword>
<sequence length="625" mass="69719">MTHGSNNDSTKISSWLQKKAEWRFAWDRRFVVLEGLRLSYRIEENGPVKKCGIIASLLRQVDSNNSHAFRVWLKDGECWTLRAESSEVHQMWVDEITHVLEREALFDAKNTRKGMVLKQGLWTGKWRQRFVELEGCRIAYREKKEGPVRHRYEIVSADVRRGEESKGDELLVTTEGGNSFWLKFTTPEQCEDWMCTMLRGVRRSLPWHWLPVIPLRHPLHCEIGLQFHAASSTTRGGSTVYCYGGSPTSALFRYLPSNDLFVPLVQRGTVVRNLVSIRLSAQHPISFVDALPYEESAHAKLRPPPLLGAAMCTLRGVRSSPQAAASYTDDFNTSAGSSAVVNGSSCTNLVDCLVLVGGRGDSGIIRDATTEVWWCVFSETRGQWTRCAVEKSVLPNRTFHTLSAISPKEAILVGGVDENNQPSSECFSLSWSNEIDDADICFSFPPTITAVTPLPYPLALHATVVMKDGSLLVVGGGDTSRGSQPTSSHFFRLADVGGSWERVTLEPPLPSMYNITAAAAVIEDKEYVLVLGEPRNARRVPTLYRVIFKDYTKGTVDEIPFVNEFKPQCSYGASMHISDGYLYIIGGRVCGPVENDYESGLPMNEPIRAVIGVREDPANYDERAE</sequence>
<feature type="domain" description="PH" evidence="1">
    <location>
        <begin position="9"/>
        <end position="101"/>
    </location>
</feature>
<name>A0A1G4I6S4_TRYEQ</name>
<accession>A0A1G4I6S4</accession>
<dbReference type="AlphaFoldDB" id="A0A1G4I6S4"/>
<dbReference type="SMART" id="SM00233">
    <property type="entry name" value="PH"/>
    <property type="match status" value="2"/>
</dbReference>
<reference evidence="2" key="1">
    <citation type="submission" date="2016-09" db="EMBL/GenBank/DDBJ databases">
        <authorList>
            <person name="Hebert L."/>
            <person name="Moumen B."/>
        </authorList>
    </citation>
    <scope>NUCLEOTIDE SEQUENCE [LARGE SCALE GENOMIC DNA]</scope>
    <source>
        <strain evidence="2">OVI</strain>
    </source>
</reference>
<dbReference type="InterPro" id="IPR011993">
    <property type="entry name" value="PH-like_dom_sf"/>
</dbReference>
<evidence type="ECO:0000313" key="3">
    <source>
        <dbReference type="Proteomes" id="UP000195570"/>
    </source>
</evidence>
<dbReference type="VEuPathDB" id="TriTrypDB:TEOVI_000678500"/>
<gene>
    <name evidence="2" type="ORF">TEOVI_000678500</name>
</gene>
<dbReference type="Pfam" id="PF00169">
    <property type="entry name" value="PH"/>
    <property type="match status" value="1"/>
</dbReference>
<dbReference type="Gene3D" id="2.30.29.30">
    <property type="entry name" value="Pleckstrin-homology domain (PH domain)/Phosphotyrosine-binding domain (PTB)"/>
    <property type="match status" value="2"/>
</dbReference>
<dbReference type="InterPro" id="IPR001849">
    <property type="entry name" value="PH_domain"/>
</dbReference>
<dbReference type="InterPro" id="IPR015915">
    <property type="entry name" value="Kelch-typ_b-propeller"/>
</dbReference>
<evidence type="ECO:0000313" key="2">
    <source>
        <dbReference type="EMBL" id="SCU67664.1"/>
    </source>
</evidence>
<feature type="domain" description="PH" evidence="1">
    <location>
        <begin position="109"/>
        <end position="202"/>
    </location>
</feature>
<dbReference type="SUPFAM" id="SSF50729">
    <property type="entry name" value="PH domain-like"/>
    <property type="match status" value="2"/>
</dbReference>